<reference evidence="1 2" key="1">
    <citation type="submission" date="2018-11" db="EMBL/GenBank/DDBJ databases">
        <authorList>
            <consortium name="Pathogen Informatics"/>
        </authorList>
    </citation>
    <scope>NUCLEOTIDE SEQUENCE [LARGE SCALE GENOMIC DNA]</scope>
    <source>
        <strain>Denwood</strain>
        <strain evidence="2">Zambia</strain>
    </source>
</reference>
<dbReference type="EMBL" id="UZAL01042792">
    <property type="protein sequence ID" value="VDP80481.1"/>
    <property type="molecule type" value="Genomic_DNA"/>
</dbReference>
<dbReference type="Proteomes" id="UP000269396">
    <property type="component" value="Unassembled WGS sequence"/>
</dbReference>
<evidence type="ECO:0000313" key="2">
    <source>
        <dbReference type="Proteomes" id="UP000269396"/>
    </source>
</evidence>
<proteinExistence type="predicted"/>
<keyword evidence="2" id="KW-1185">Reference proteome</keyword>
<evidence type="ECO:0000313" key="1">
    <source>
        <dbReference type="EMBL" id="VDP80481.1"/>
    </source>
</evidence>
<accession>A0A3P8GCS4</accession>
<organism evidence="1 2">
    <name type="scientific">Schistosoma mattheei</name>
    <dbReference type="NCBI Taxonomy" id="31246"/>
    <lineage>
        <taxon>Eukaryota</taxon>
        <taxon>Metazoa</taxon>
        <taxon>Spiralia</taxon>
        <taxon>Lophotrochozoa</taxon>
        <taxon>Platyhelminthes</taxon>
        <taxon>Trematoda</taxon>
        <taxon>Digenea</taxon>
        <taxon>Strigeidida</taxon>
        <taxon>Schistosomatoidea</taxon>
        <taxon>Schistosomatidae</taxon>
        <taxon>Schistosoma</taxon>
    </lineage>
</organism>
<protein>
    <submittedName>
        <fullName evidence="1">Uncharacterized protein</fullName>
    </submittedName>
</protein>
<name>A0A3P8GCS4_9TREM</name>
<gene>
    <name evidence="1" type="ORF">SMTD_LOCUS19683</name>
</gene>
<dbReference type="AlphaFoldDB" id="A0A3P8GCS4"/>
<sequence>MHHLSDPNRRIVKDQHKPVLRSFLSYHDTMSHTDHLSTSLFPTSPRVGK</sequence>